<dbReference type="Gene3D" id="3.40.30.10">
    <property type="entry name" value="Glutaredoxin"/>
    <property type="match status" value="1"/>
</dbReference>
<protein>
    <submittedName>
        <fullName evidence="2">Thiol-disulfide oxidoreductase</fullName>
    </submittedName>
</protein>
<feature type="domain" description="Thioredoxin" evidence="1">
    <location>
        <begin position="8"/>
        <end position="142"/>
    </location>
</feature>
<accession>A0A1V5SW70</accession>
<name>A0A1V5SW70_9BACT</name>
<dbReference type="EMBL" id="MWBQ01000066">
    <property type="protein sequence ID" value="OQA58765.1"/>
    <property type="molecule type" value="Genomic_DNA"/>
</dbReference>
<dbReference type="InterPro" id="IPR013766">
    <property type="entry name" value="Thioredoxin_domain"/>
</dbReference>
<sequence>MNSSQSQAAAWRDVPPFNLYDLTGQEIPFSVDDQMVVVLFLSPECFSCDRELFAAQYLQKNLQFQLIPICVGCDWREVKRILESLNLDLQVYMGLNNLKATWGFWEFPTAFLVDQNMKIIEKWQGKIAVESLEKEIIQNALAQAKPKRKKADGSTSPSACSDGVCY</sequence>
<dbReference type="SUPFAM" id="SSF52833">
    <property type="entry name" value="Thioredoxin-like"/>
    <property type="match status" value="1"/>
</dbReference>
<dbReference type="AlphaFoldDB" id="A0A1V5SW70"/>
<organism evidence="2">
    <name type="scientific">Candidatus Atribacter allofermentans</name>
    <dbReference type="NCBI Taxonomy" id="1852833"/>
    <lineage>
        <taxon>Bacteria</taxon>
        <taxon>Pseudomonadati</taxon>
        <taxon>Atribacterota</taxon>
        <taxon>Atribacteria</taxon>
        <taxon>Atribacterales</taxon>
        <taxon>Atribacteraceae</taxon>
        <taxon>Atribacter</taxon>
    </lineage>
</organism>
<comment type="caution">
    <text evidence="2">The sequence shown here is derived from an EMBL/GenBank/DDBJ whole genome shotgun (WGS) entry which is preliminary data.</text>
</comment>
<reference evidence="2" key="1">
    <citation type="submission" date="2017-02" db="EMBL/GenBank/DDBJ databases">
        <title>Delving into the versatile metabolic prowess of the omnipresent phylum Bacteroidetes.</title>
        <authorList>
            <person name="Nobu M.K."/>
            <person name="Mei R."/>
            <person name="Narihiro T."/>
            <person name="Kuroda K."/>
            <person name="Liu W.-T."/>
        </authorList>
    </citation>
    <scope>NUCLEOTIDE SEQUENCE</scope>
    <source>
        <strain evidence="2">ADurb.Bin276</strain>
    </source>
</reference>
<evidence type="ECO:0000313" key="2">
    <source>
        <dbReference type="EMBL" id="OQA58765.1"/>
    </source>
</evidence>
<dbReference type="PROSITE" id="PS51352">
    <property type="entry name" value="THIOREDOXIN_2"/>
    <property type="match status" value="1"/>
</dbReference>
<dbReference type="InterPro" id="IPR036249">
    <property type="entry name" value="Thioredoxin-like_sf"/>
</dbReference>
<gene>
    <name evidence="2" type="ORF">BWY41_00974</name>
</gene>
<dbReference type="Proteomes" id="UP000485569">
    <property type="component" value="Unassembled WGS sequence"/>
</dbReference>
<proteinExistence type="predicted"/>
<evidence type="ECO:0000259" key="1">
    <source>
        <dbReference type="PROSITE" id="PS51352"/>
    </source>
</evidence>